<proteinExistence type="predicted"/>
<name>A0A5C6QE03_9GAMM</name>
<dbReference type="OrthoDB" id="9793058at2"/>
<evidence type="ECO:0000313" key="9">
    <source>
        <dbReference type="Proteomes" id="UP000321917"/>
    </source>
</evidence>
<accession>A0A5C6QE03</accession>
<evidence type="ECO:0000256" key="2">
    <source>
        <dbReference type="ARBA" id="ARBA00023015"/>
    </source>
</evidence>
<dbReference type="PROSITE" id="PS50987">
    <property type="entry name" value="HTH_ARSR_2"/>
    <property type="match status" value="1"/>
</dbReference>
<dbReference type="PANTHER" id="PTHR33154:SF18">
    <property type="entry name" value="ARSENICAL RESISTANCE OPERON REPRESSOR"/>
    <property type="match status" value="1"/>
</dbReference>
<keyword evidence="2" id="KW-0805">Transcription regulation</keyword>
<dbReference type="PANTHER" id="PTHR33154">
    <property type="entry name" value="TRANSCRIPTIONAL REGULATOR, ARSR FAMILY"/>
    <property type="match status" value="1"/>
</dbReference>
<evidence type="ECO:0000313" key="7">
    <source>
        <dbReference type="EMBL" id="TWX66950.1"/>
    </source>
</evidence>
<evidence type="ECO:0000313" key="8">
    <source>
        <dbReference type="Proteomes" id="UP000321525"/>
    </source>
</evidence>
<dbReference type="Pfam" id="PF01022">
    <property type="entry name" value="HTH_5"/>
    <property type="match status" value="1"/>
</dbReference>
<feature type="domain" description="HTH arsR-type" evidence="5">
    <location>
        <begin position="1"/>
        <end position="92"/>
    </location>
</feature>
<dbReference type="InterPro" id="IPR001845">
    <property type="entry name" value="HTH_ArsR_DNA-bd_dom"/>
</dbReference>
<dbReference type="InterPro" id="IPR036388">
    <property type="entry name" value="WH-like_DNA-bd_sf"/>
</dbReference>
<dbReference type="EMBL" id="VOLQ01000016">
    <property type="protein sequence ID" value="TWX66950.1"/>
    <property type="molecule type" value="Genomic_DNA"/>
</dbReference>
<dbReference type="Proteomes" id="UP000321525">
    <property type="component" value="Unassembled WGS sequence"/>
</dbReference>
<dbReference type="CDD" id="cd00090">
    <property type="entry name" value="HTH_ARSR"/>
    <property type="match status" value="1"/>
</dbReference>
<dbReference type="GO" id="GO:0003677">
    <property type="term" value="F:DNA binding"/>
    <property type="evidence" value="ECO:0007669"/>
    <property type="project" value="UniProtKB-KW"/>
</dbReference>
<dbReference type="GO" id="GO:0003700">
    <property type="term" value="F:DNA-binding transcription factor activity"/>
    <property type="evidence" value="ECO:0007669"/>
    <property type="project" value="InterPro"/>
</dbReference>
<keyword evidence="4" id="KW-0804">Transcription</keyword>
<sequence length="118" mass="13698">MNNATAVQFFKNLADDTRLKIILLIQMEKELCVCELTTALSLSQPKISRHIAQLKLHKLLCERKVGRWVFYSLVDEMPLWQKEVIELSCLNNQVYLTACITNLIEMGNRPSRQQKCCE</sequence>
<gene>
    <name evidence="6" type="ORF">ESZ26_13520</name>
    <name evidence="7" type="ORF">ESZ27_09670</name>
</gene>
<dbReference type="Proteomes" id="UP000321917">
    <property type="component" value="Unassembled WGS sequence"/>
</dbReference>
<dbReference type="InterPro" id="IPR011991">
    <property type="entry name" value="ArsR-like_HTH"/>
</dbReference>
<dbReference type="EMBL" id="VOLR01000019">
    <property type="protein sequence ID" value="TWX57447.1"/>
    <property type="molecule type" value="Genomic_DNA"/>
</dbReference>
<keyword evidence="3" id="KW-0238">DNA-binding</keyword>
<dbReference type="InterPro" id="IPR036390">
    <property type="entry name" value="WH_DNA-bd_sf"/>
</dbReference>
<comment type="caution">
    <text evidence="7">The sequence shown here is derived from an EMBL/GenBank/DDBJ whole genome shotgun (WGS) entry which is preliminary data.</text>
</comment>
<organism evidence="7 9">
    <name type="scientific">Colwellia hornerae</name>
    <dbReference type="NCBI Taxonomy" id="89402"/>
    <lineage>
        <taxon>Bacteria</taxon>
        <taxon>Pseudomonadati</taxon>
        <taxon>Pseudomonadota</taxon>
        <taxon>Gammaproteobacteria</taxon>
        <taxon>Alteromonadales</taxon>
        <taxon>Colwelliaceae</taxon>
        <taxon>Colwellia</taxon>
    </lineage>
</organism>
<dbReference type="NCBIfam" id="NF007528">
    <property type="entry name" value="PRK10141.1"/>
    <property type="match status" value="1"/>
</dbReference>
<dbReference type="AlphaFoldDB" id="A0A5C6QE03"/>
<dbReference type="GO" id="GO:0046685">
    <property type="term" value="P:response to arsenic-containing substance"/>
    <property type="evidence" value="ECO:0007669"/>
    <property type="project" value="UniProtKB-KW"/>
</dbReference>
<evidence type="ECO:0000256" key="1">
    <source>
        <dbReference type="ARBA" id="ARBA00022849"/>
    </source>
</evidence>
<evidence type="ECO:0000259" key="5">
    <source>
        <dbReference type="PROSITE" id="PS50987"/>
    </source>
</evidence>
<evidence type="ECO:0000313" key="6">
    <source>
        <dbReference type="EMBL" id="TWX57447.1"/>
    </source>
</evidence>
<dbReference type="PRINTS" id="PR00778">
    <property type="entry name" value="HTHARSR"/>
</dbReference>
<evidence type="ECO:0000256" key="3">
    <source>
        <dbReference type="ARBA" id="ARBA00023125"/>
    </source>
</evidence>
<reference evidence="7 9" key="1">
    <citation type="submission" date="2019-07" db="EMBL/GenBank/DDBJ databases">
        <title>Genomes of sea-ice associated Colwellia species.</title>
        <authorList>
            <person name="Bowman J.P."/>
        </authorList>
    </citation>
    <scope>NUCLEOTIDE SEQUENCE [LARGE SCALE GENOMIC DNA]</scope>
    <source>
        <strain evidence="6 8">ACAM 607</strain>
        <strain evidence="7 9">IC036</strain>
    </source>
</reference>
<dbReference type="SMART" id="SM00418">
    <property type="entry name" value="HTH_ARSR"/>
    <property type="match status" value="1"/>
</dbReference>
<protein>
    <submittedName>
        <fullName evidence="7">Metalloregulator ArsR/SmtB family transcription factor</fullName>
    </submittedName>
</protein>
<dbReference type="NCBIfam" id="NF033788">
    <property type="entry name" value="HTH_metalloreg"/>
    <property type="match status" value="1"/>
</dbReference>
<dbReference type="SUPFAM" id="SSF46785">
    <property type="entry name" value="Winged helix' DNA-binding domain"/>
    <property type="match status" value="1"/>
</dbReference>
<dbReference type="Gene3D" id="1.10.10.10">
    <property type="entry name" value="Winged helix-like DNA-binding domain superfamily/Winged helix DNA-binding domain"/>
    <property type="match status" value="1"/>
</dbReference>
<keyword evidence="8" id="KW-1185">Reference proteome</keyword>
<dbReference type="InterPro" id="IPR051081">
    <property type="entry name" value="HTH_MetalResp_TranReg"/>
</dbReference>
<evidence type="ECO:0000256" key="4">
    <source>
        <dbReference type="ARBA" id="ARBA00023163"/>
    </source>
</evidence>
<dbReference type="RefSeq" id="WP_146800007.1">
    <property type="nucleotide sequence ID" value="NZ_VOLP01000018.1"/>
</dbReference>
<keyword evidence="1" id="KW-0059">Arsenical resistance</keyword>